<gene>
    <name evidence="8" type="primary">rpoE_1</name>
    <name evidence="8" type="ORF">GCM10023213_21380</name>
</gene>
<feature type="compositionally biased region" description="Basic and acidic residues" evidence="5">
    <location>
        <begin position="1"/>
        <end position="13"/>
    </location>
</feature>
<keyword evidence="9" id="KW-1185">Reference proteome</keyword>
<protein>
    <submittedName>
        <fullName evidence="8">RNA polymerase sigma factor RpoE</fullName>
    </submittedName>
</protein>
<dbReference type="InterPro" id="IPR036388">
    <property type="entry name" value="WH-like_DNA-bd_sf"/>
</dbReference>
<evidence type="ECO:0000256" key="3">
    <source>
        <dbReference type="ARBA" id="ARBA00023082"/>
    </source>
</evidence>
<dbReference type="InterPro" id="IPR039425">
    <property type="entry name" value="RNA_pol_sigma-70-like"/>
</dbReference>
<proteinExistence type="inferred from homology"/>
<dbReference type="EMBL" id="BAABIA010000004">
    <property type="protein sequence ID" value="GAA5139885.1"/>
    <property type="molecule type" value="Genomic_DNA"/>
</dbReference>
<dbReference type="Pfam" id="PF08281">
    <property type="entry name" value="Sigma70_r4_2"/>
    <property type="match status" value="1"/>
</dbReference>
<feature type="domain" description="RNA polymerase sigma factor 70 region 4 type 2" evidence="7">
    <location>
        <begin position="161"/>
        <end position="206"/>
    </location>
</feature>
<accession>A0ABP9P7T8</accession>
<feature type="region of interest" description="Disordered" evidence="5">
    <location>
        <begin position="1"/>
        <end position="36"/>
    </location>
</feature>
<organism evidence="8 9">
    <name type="scientific">Prosthecobacter algae</name>
    <dbReference type="NCBI Taxonomy" id="1144682"/>
    <lineage>
        <taxon>Bacteria</taxon>
        <taxon>Pseudomonadati</taxon>
        <taxon>Verrucomicrobiota</taxon>
        <taxon>Verrucomicrobiia</taxon>
        <taxon>Verrucomicrobiales</taxon>
        <taxon>Verrucomicrobiaceae</taxon>
        <taxon>Prosthecobacter</taxon>
    </lineage>
</organism>
<evidence type="ECO:0000256" key="2">
    <source>
        <dbReference type="ARBA" id="ARBA00023015"/>
    </source>
</evidence>
<dbReference type="InterPro" id="IPR013249">
    <property type="entry name" value="RNA_pol_sigma70_r4_t2"/>
</dbReference>
<keyword evidence="3" id="KW-0731">Sigma factor</keyword>
<dbReference type="PANTHER" id="PTHR43133:SF51">
    <property type="entry name" value="RNA POLYMERASE SIGMA FACTOR"/>
    <property type="match status" value="1"/>
</dbReference>
<dbReference type="SUPFAM" id="SSF88946">
    <property type="entry name" value="Sigma2 domain of RNA polymerase sigma factors"/>
    <property type="match status" value="1"/>
</dbReference>
<comment type="similarity">
    <text evidence="1">Belongs to the sigma-70 factor family. ECF subfamily.</text>
</comment>
<evidence type="ECO:0000313" key="8">
    <source>
        <dbReference type="EMBL" id="GAA5139885.1"/>
    </source>
</evidence>
<sequence length="221" mass="25400">MDGLLKESRDTDRTVSGNMETSTDQTPASSSAAEDRALVERAQAGDTRAFDELVRKYTPKLYGLVYNMTSNREDTADLLQEIFAKAYRSLKRFMGKSSFYTWIYSISVNMTLNFLKKRGRHAKISLDDVDNGIQNDPEFIKITTANRDTVREVNIHELQKRLNTAMMKLSEDHRTVVTLYDVQGLQHNEISKILGVSEGTVRSRLFYAHRLLQTYLEDFVR</sequence>
<dbReference type="PANTHER" id="PTHR43133">
    <property type="entry name" value="RNA POLYMERASE ECF-TYPE SIGMA FACTO"/>
    <property type="match status" value="1"/>
</dbReference>
<evidence type="ECO:0000256" key="4">
    <source>
        <dbReference type="ARBA" id="ARBA00023163"/>
    </source>
</evidence>
<dbReference type="InterPro" id="IPR014284">
    <property type="entry name" value="RNA_pol_sigma-70_dom"/>
</dbReference>
<dbReference type="Proteomes" id="UP001499852">
    <property type="component" value="Unassembled WGS sequence"/>
</dbReference>
<dbReference type="NCBIfam" id="TIGR02937">
    <property type="entry name" value="sigma70-ECF"/>
    <property type="match status" value="1"/>
</dbReference>
<evidence type="ECO:0000259" key="6">
    <source>
        <dbReference type="Pfam" id="PF04542"/>
    </source>
</evidence>
<dbReference type="SUPFAM" id="SSF88659">
    <property type="entry name" value="Sigma3 and sigma4 domains of RNA polymerase sigma factors"/>
    <property type="match status" value="1"/>
</dbReference>
<feature type="domain" description="RNA polymerase sigma-70 region 2" evidence="6">
    <location>
        <begin position="53"/>
        <end position="120"/>
    </location>
</feature>
<evidence type="ECO:0000256" key="5">
    <source>
        <dbReference type="SAM" id="MobiDB-lite"/>
    </source>
</evidence>
<evidence type="ECO:0000259" key="7">
    <source>
        <dbReference type="Pfam" id="PF08281"/>
    </source>
</evidence>
<dbReference type="InterPro" id="IPR007627">
    <property type="entry name" value="RNA_pol_sigma70_r2"/>
</dbReference>
<evidence type="ECO:0000313" key="9">
    <source>
        <dbReference type="Proteomes" id="UP001499852"/>
    </source>
</evidence>
<reference evidence="9" key="1">
    <citation type="journal article" date="2019" name="Int. J. Syst. Evol. Microbiol.">
        <title>The Global Catalogue of Microorganisms (GCM) 10K type strain sequencing project: providing services to taxonomists for standard genome sequencing and annotation.</title>
        <authorList>
            <consortium name="The Broad Institute Genomics Platform"/>
            <consortium name="The Broad Institute Genome Sequencing Center for Infectious Disease"/>
            <person name="Wu L."/>
            <person name="Ma J."/>
        </authorList>
    </citation>
    <scope>NUCLEOTIDE SEQUENCE [LARGE SCALE GENOMIC DNA]</scope>
    <source>
        <strain evidence="9">JCM 18053</strain>
    </source>
</reference>
<dbReference type="CDD" id="cd06171">
    <property type="entry name" value="Sigma70_r4"/>
    <property type="match status" value="1"/>
</dbReference>
<keyword evidence="4" id="KW-0804">Transcription</keyword>
<dbReference type="InterPro" id="IPR013324">
    <property type="entry name" value="RNA_pol_sigma_r3/r4-like"/>
</dbReference>
<dbReference type="InterPro" id="IPR013325">
    <property type="entry name" value="RNA_pol_sigma_r2"/>
</dbReference>
<keyword evidence="2" id="KW-0805">Transcription regulation</keyword>
<evidence type="ECO:0000256" key="1">
    <source>
        <dbReference type="ARBA" id="ARBA00010641"/>
    </source>
</evidence>
<dbReference type="Pfam" id="PF04542">
    <property type="entry name" value="Sigma70_r2"/>
    <property type="match status" value="1"/>
</dbReference>
<comment type="caution">
    <text evidence="8">The sequence shown here is derived from an EMBL/GenBank/DDBJ whole genome shotgun (WGS) entry which is preliminary data.</text>
</comment>
<dbReference type="Gene3D" id="1.10.1740.10">
    <property type="match status" value="1"/>
</dbReference>
<feature type="compositionally biased region" description="Polar residues" evidence="5">
    <location>
        <begin position="14"/>
        <end position="32"/>
    </location>
</feature>
<name>A0ABP9P7T8_9BACT</name>
<dbReference type="Gene3D" id="1.10.10.10">
    <property type="entry name" value="Winged helix-like DNA-binding domain superfamily/Winged helix DNA-binding domain"/>
    <property type="match status" value="1"/>
</dbReference>